<feature type="region of interest" description="Disordered" evidence="1">
    <location>
        <begin position="1"/>
        <end position="40"/>
    </location>
</feature>
<accession>A0A6P4AMG6</accession>
<dbReference type="PANTHER" id="PTHR35704:SF1">
    <property type="entry name" value="OS02G0254600 PROTEIN"/>
    <property type="match status" value="1"/>
</dbReference>
<organism evidence="2 3">
    <name type="scientific">Ziziphus jujuba</name>
    <name type="common">Chinese jujube</name>
    <name type="synonym">Ziziphus sativa</name>
    <dbReference type="NCBI Taxonomy" id="326968"/>
    <lineage>
        <taxon>Eukaryota</taxon>
        <taxon>Viridiplantae</taxon>
        <taxon>Streptophyta</taxon>
        <taxon>Embryophyta</taxon>
        <taxon>Tracheophyta</taxon>
        <taxon>Spermatophyta</taxon>
        <taxon>Magnoliopsida</taxon>
        <taxon>eudicotyledons</taxon>
        <taxon>Gunneridae</taxon>
        <taxon>Pentapetalae</taxon>
        <taxon>rosids</taxon>
        <taxon>fabids</taxon>
        <taxon>Rosales</taxon>
        <taxon>Rhamnaceae</taxon>
        <taxon>Paliureae</taxon>
        <taxon>Ziziphus</taxon>
    </lineage>
</organism>
<reference evidence="3" key="1">
    <citation type="submission" date="2025-08" db="UniProtKB">
        <authorList>
            <consortium name="RefSeq"/>
        </authorList>
    </citation>
    <scope>IDENTIFICATION</scope>
    <source>
        <tissue evidence="3">Seedling</tissue>
    </source>
</reference>
<protein>
    <submittedName>
        <fullName evidence="3">Uncharacterized protein LOC107430133</fullName>
    </submittedName>
</protein>
<dbReference type="AlphaFoldDB" id="A0A6P4AMG6"/>
<dbReference type="RefSeq" id="XP_015896418.2">
    <property type="nucleotide sequence ID" value="XM_016040932.4"/>
</dbReference>
<dbReference type="FunCoup" id="A0A6P4AMG6">
    <property type="interactions" value="177"/>
</dbReference>
<name>A0A6P4AMG6_ZIZJJ</name>
<evidence type="ECO:0000313" key="2">
    <source>
        <dbReference type="Proteomes" id="UP001652623"/>
    </source>
</evidence>
<dbReference type="GeneID" id="107430133"/>
<proteinExistence type="predicted"/>
<dbReference type="InParanoid" id="A0A6P4AMG6"/>
<keyword evidence="2" id="KW-1185">Reference proteome</keyword>
<evidence type="ECO:0000313" key="3">
    <source>
        <dbReference type="RefSeq" id="XP_015896418.2"/>
    </source>
</evidence>
<sequence>MGNCMETWKQSQKTEEMQRQNQQEEEEKERRGSGFVKESSLGKNSMRVKIVVTKEELEWLMLQLKNKGGKSLEDVLEEIERSREKAEGWKPSLESIMECPEVVEMDRSS</sequence>
<dbReference type="Proteomes" id="UP001652623">
    <property type="component" value="Chromosome 6"/>
</dbReference>
<dbReference type="PANTHER" id="PTHR35704">
    <property type="entry name" value="OS02G0254600 PROTEIN"/>
    <property type="match status" value="1"/>
</dbReference>
<dbReference type="KEGG" id="zju:107430133"/>
<gene>
    <name evidence="3" type="primary">LOC107430133</name>
</gene>
<evidence type="ECO:0000256" key="1">
    <source>
        <dbReference type="SAM" id="MobiDB-lite"/>
    </source>
</evidence>